<evidence type="ECO:0000313" key="2">
    <source>
        <dbReference type="Proteomes" id="UP001232343"/>
    </source>
</evidence>
<keyword evidence="2" id="KW-1185">Reference proteome</keyword>
<sequence>MKKMMVCLFLFVLITGCKHKLPEPESFVAKASDHIKRPQIMDVRYIIDGSNIKIECIVSGVSFVNNDKHNHGKIIVYLDGKKRGEYSTPAFIIKNVSSGTHKLKIEVVKPNNESYGINHQFMVTIK</sequence>
<comment type="caution">
    <text evidence="1">The sequence shown here is derived from an EMBL/GenBank/DDBJ whole genome shotgun (WGS) entry which is preliminary data.</text>
</comment>
<evidence type="ECO:0008006" key="3">
    <source>
        <dbReference type="Google" id="ProtNLM"/>
    </source>
</evidence>
<dbReference type="PROSITE" id="PS51257">
    <property type="entry name" value="PROKAR_LIPOPROTEIN"/>
    <property type="match status" value="1"/>
</dbReference>
<dbReference type="EMBL" id="JAUSUO010000001">
    <property type="protein sequence ID" value="MDQ0341520.1"/>
    <property type="molecule type" value="Genomic_DNA"/>
</dbReference>
<accession>A0ABU0CZG4</accession>
<reference evidence="1 2" key="1">
    <citation type="submission" date="2023-07" db="EMBL/GenBank/DDBJ databases">
        <title>Genomic Encyclopedia of Type Strains, Phase IV (KMG-IV): sequencing the most valuable type-strain genomes for metagenomic binning, comparative biology and taxonomic classification.</title>
        <authorList>
            <person name="Goeker M."/>
        </authorList>
    </citation>
    <scope>NUCLEOTIDE SEQUENCE [LARGE SCALE GENOMIC DNA]</scope>
    <source>
        <strain evidence="1 2">DSM 27848</strain>
    </source>
</reference>
<dbReference type="RefSeq" id="WP_244679765.1">
    <property type="nucleotide sequence ID" value="NZ_JALIRM010000001.1"/>
</dbReference>
<name>A0ABU0CZG4_9BACI</name>
<dbReference type="Proteomes" id="UP001232343">
    <property type="component" value="Unassembled WGS sequence"/>
</dbReference>
<evidence type="ECO:0000313" key="1">
    <source>
        <dbReference type="EMBL" id="MDQ0341520.1"/>
    </source>
</evidence>
<organism evidence="1 2">
    <name type="scientific">Lederbergia wuyishanensis</name>
    <dbReference type="NCBI Taxonomy" id="1347903"/>
    <lineage>
        <taxon>Bacteria</taxon>
        <taxon>Bacillati</taxon>
        <taxon>Bacillota</taxon>
        <taxon>Bacilli</taxon>
        <taxon>Bacillales</taxon>
        <taxon>Bacillaceae</taxon>
        <taxon>Lederbergia</taxon>
    </lineage>
</organism>
<protein>
    <recommendedName>
        <fullName evidence="3">Lipoprotein</fullName>
    </recommendedName>
</protein>
<proteinExistence type="predicted"/>
<gene>
    <name evidence="1" type="ORF">J2S14_000313</name>
</gene>